<dbReference type="Pfam" id="PF00536">
    <property type="entry name" value="SAM_1"/>
    <property type="match status" value="1"/>
</dbReference>
<feature type="region of interest" description="Disordered" evidence="1">
    <location>
        <begin position="384"/>
        <end position="435"/>
    </location>
</feature>
<dbReference type="EMBL" id="BSDZ01000009">
    <property type="protein sequence ID" value="GLI61156.1"/>
    <property type="molecule type" value="Genomic_DNA"/>
</dbReference>
<feature type="compositionally biased region" description="Polar residues" evidence="1">
    <location>
        <begin position="1440"/>
        <end position="1456"/>
    </location>
</feature>
<feature type="compositionally biased region" description="Polar residues" evidence="1">
    <location>
        <begin position="1369"/>
        <end position="1381"/>
    </location>
</feature>
<gene>
    <name evidence="3" type="ORF">VaNZ11_003440</name>
</gene>
<dbReference type="InterPro" id="IPR013761">
    <property type="entry name" value="SAM/pointed_sf"/>
</dbReference>
<protein>
    <recommendedName>
        <fullName evidence="2">SAM domain-containing protein</fullName>
    </recommendedName>
</protein>
<feature type="region of interest" description="Disordered" evidence="1">
    <location>
        <begin position="463"/>
        <end position="517"/>
    </location>
</feature>
<reference evidence="3 4" key="1">
    <citation type="journal article" date="2023" name="IScience">
        <title>Expanded male sex-determining region conserved during the evolution of homothallism in the green alga Volvox.</title>
        <authorList>
            <person name="Yamamoto K."/>
            <person name="Matsuzaki R."/>
            <person name="Mahakham W."/>
            <person name="Heman W."/>
            <person name="Sekimoto H."/>
            <person name="Kawachi M."/>
            <person name="Minakuchi Y."/>
            <person name="Toyoda A."/>
            <person name="Nozaki H."/>
        </authorList>
    </citation>
    <scope>NUCLEOTIDE SEQUENCE [LARGE SCALE GENOMIC DNA]</scope>
    <source>
        <strain evidence="3 4">NIES-4468</strain>
    </source>
</reference>
<feature type="region of interest" description="Disordered" evidence="1">
    <location>
        <begin position="1440"/>
        <end position="1473"/>
    </location>
</feature>
<feature type="region of interest" description="Disordered" evidence="1">
    <location>
        <begin position="977"/>
        <end position="996"/>
    </location>
</feature>
<dbReference type="InterPro" id="IPR001660">
    <property type="entry name" value="SAM"/>
</dbReference>
<feature type="region of interest" description="Disordered" evidence="1">
    <location>
        <begin position="793"/>
        <end position="851"/>
    </location>
</feature>
<evidence type="ECO:0000313" key="3">
    <source>
        <dbReference type="EMBL" id="GLI61156.1"/>
    </source>
</evidence>
<dbReference type="SMART" id="SM00454">
    <property type="entry name" value="SAM"/>
    <property type="match status" value="1"/>
</dbReference>
<evidence type="ECO:0000313" key="4">
    <source>
        <dbReference type="Proteomes" id="UP001165090"/>
    </source>
</evidence>
<dbReference type="Gene3D" id="1.10.150.50">
    <property type="entry name" value="Transcription Factor, Ets-1"/>
    <property type="match status" value="1"/>
</dbReference>
<feature type="region of interest" description="Disordered" evidence="1">
    <location>
        <begin position="274"/>
        <end position="306"/>
    </location>
</feature>
<feature type="compositionally biased region" description="Polar residues" evidence="1">
    <location>
        <begin position="112"/>
        <end position="122"/>
    </location>
</feature>
<feature type="region of interest" description="Disordered" evidence="1">
    <location>
        <begin position="143"/>
        <end position="173"/>
    </location>
</feature>
<dbReference type="CDD" id="cd09487">
    <property type="entry name" value="SAM_superfamily"/>
    <property type="match status" value="1"/>
</dbReference>
<proteinExistence type="predicted"/>
<feature type="compositionally biased region" description="Low complexity" evidence="1">
    <location>
        <begin position="1217"/>
        <end position="1248"/>
    </location>
</feature>
<dbReference type="Proteomes" id="UP001165090">
    <property type="component" value="Unassembled WGS sequence"/>
</dbReference>
<feature type="region of interest" description="Disordered" evidence="1">
    <location>
        <begin position="1337"/>
        <end position="1405"/>
    </location>
</feature>
<feature type="region of interest" description="Disordered" evidence="1">
    <location>
        <begin position="612"/>
        <end position="635"/>
    </location>
</feature>
<organism evidence="3 4">
    <name type="scientific">Volvox africanus</name>
    <dbReference type="NCBI Taxonomy" id="51714"/>
    <lineage>
        <taxon>Eukaryota</taxon>
        <taxon>Viridiplantae</taxon>
        <taxon>Chlorophyta</taxon>
        <taxon>core chlorophytes</taxon>
        <taxon>Chlorophyceae</taxon>
        <taxon>CS clade</taxon>
        <taxon>Chlamydomonadales</taxon>
        <taxon>Volvocaceae</taxon>
        <taxon>Volvox</taxon>
    </lineage>
</organism>
<feature type="domain" description="SAM" evidence="2">
    <location>
        <begin position="35"/>
        <end position="96"/>
    </location>
</feature>
<feature type="region of interest" description="Disordered" evidence="1">
    <location>
        <begin position="876"/>
        <end position="910"/>
    </location>
</feature>
<dbReference type="SUPFAM" id="SSF47769">
    <property type="entry name" value="SAM/Pointed domain"/>
    <property type="match status" value="1"/>
</dbReference>
<dbReference type="PROSITE" id="PS50105">
    <property type="entry name" value="SAM_DOMAIN"/>
    <property type="match status" value="1"/>
</dbReference>
<feature type="compositionally biased region" description="Low complexity" evidence="1">
    <location>
        <begin position="385"/>
        <end position="401"/>
    </location>
</feature>
<evidence type="ECO:0000256" key="1">
    <source>
        <dbReference type="SAM" id="MobiDB-lite"/>
    </source>
</evidence>
<feature type="region of interest" description="Disordered" evidence="1">
    <location>
        <begin position="107"/>
        <end position="131"/>
    </location>
</feature>
<feature type="region of interest" description="Disordered" evidence="1">
    <location>
        <begin position="1172"/>
        <end position="1252"/>
    </location>
</feature>
<feature type="region of interest" description="Disordered" evidence="1">
    <location>
        <begin position="1081"/>
        <end position="1119"/>
    </location>
</feature>
<keyword evidence="4" id="KW-1185">Reference proteome</keyword>
<name>A0ABQ5RU67_9CHLO</name>
<feature type="compositionally biased region" description="Low complexity" evidence="1">
    <location>
        <begin position="612"/>
        <end position="631"/>
    </location>
</feature>
<accession>A0ABQ5RU67</accession>
<feature type="compositionally biased region" description="Low complexity" evidence="1">
    <location>
        <begin position="1105"/>
        <end position="1119"/>
    </location>
</feature>
<comment type="caution">
    <text evidence="3">The sequence shown here is derived from an EMBL/GenBank/DDBJ whole genome shotgun (WGS) entry which is preliminary data.</text>
</comment>
<feature type="region of interest" description="Disordered" evidence="1">
    <location>
        <begin position="1280"/>
        <end position="1299"/>
    </location>
</feature>
<feature type="compositionally biased region" description="Gly residues" evidence="1">
    <location>
        <begin position="895"/>
        <end position="905"/>
    </location>
</feature>
<evidence type="ECO:0000259" key="2">
    <source>
        <dbReference type="PROSITE" id="PS50105"/>
    </source>
</evidence>
<feature type="compositionally biased region" description="Polar residues" evidence="1">
    <location>
        <begin position="468"/>
        <end position="482"/>
    </location>
</feature>
<sequence length="1517" mass="151777">MGCLFSKNGQVRTLSDIEEPLPASAFSTRGAAHAWLQEIGLPQYAEAFEDAGFSDWDLLSCLTDTDLEAITAHTGTTIPPGHRKKLLMASRQMGTSAAQAVLGLPPPCGSAQRYSRTSNPGNGNDAKGGAGTASAVINSLERRSNGLRPGGASRVPSSASVHAGHGAQGHLPPSLLALASGQQRNGTDDGLVSGRRSRAVAVMVPSRNSSRNSLLSTVAAAGYAIGYIASPSITGLQGTAGGGGCDPWIVLDGRCSSVEPGSPPAVAAVAAAPGLGGLTQPPRQRRRWSANKLSGRGVRAGSNGGGGGGVPFLASSHSWLEPETGGVVVMSTAGPITDDVRQISVTSSIGEVYEVAAGGGGIGGGPIPIQPCISRDLEALVMGPSGASNRAQSSRSQSLAATRPDKSYGGACSVSGRPSSPPHPPRRVSGGQVGAAAAVTGASANGDGGGSLQASPIMLGDLPYTRGSIRSPTAGAETQQRPSYPANDSLFQPSPDGYEQQQTPPKHPRIASARDGTAAVATGAAAANTWGTISQSKSQQRPGSAAADSTLRSWVSAATAAAAAPQQKPPVVLMATSRSPTLMPPGVAWASEGDAAISKGAVAATGTGTGVASQAQSVDSDGGGLLSSPSGRGVGNPGGALPRLVRAIAGWAIPSPVVSNTAPDGAATTGVVAAPGMSRAGSANRQRRGYTPQSVSQVMQTHSRSGCIDLAAEQASRERSPPEEDRPVAGDVLSEAAAPPLVAGSVSAARGLLTMEPSLCSNQERRRFQRQMIAPDVRTPRGPWDQNAALCIQGRGYKPSPSPPPPTHGLAMRSAVSSTQGGGGNNSGVGDVHSDAPSSPSHPISGAVIQDSAPGPVGLSIATAAAALHGGGWPFIMPQLPQPTKSGNGDVPGRPAGGHGGGEGTSNGVSQISNVSIITAAPALAEEEEDAPTTSGDYGAVAVSVAAGARMYGLPDSIPSMLLESLASDVSAATTARRAPPVHSSRPRDWCPSGDGGSEDAVAVAVAVAAEKRESSIDDLALGGSSALLRPHRVHIVGPVMATSYSAASACISPLRGGDGAGASSVQWPIIPLQLPKRSRLPLPPQAVAGSGSDHNQKLDVLPRGAPGPSSASAAVPQGATAAADGAASALDGAARPTARRKLDLEMLANQVGRIMSHLSYIAKDGAESDADVVSAEAPAPLASSGTKPATADNAGGRDGGPSGRRVVKSADGNVEPATTAAASTPGGSAFDAAAAATATSARDAPTPRADPRRQAIDRKHLELKQLHLDLVQRVAAIEAEAPPRPLPPPAGKIATGGGSGDGMYSAAADHTSAAADALAEVEARIRTKLAELAELTMRPASKRRGSKGNGSSGCRGSSPGTARKRTLSSDLASGNPSWNAANHEDGGGEGAANLTSAQRQRRAHEEAALHMEVLAVLGARKRQVRGAALAEPRYAAASATTVGSEDGSQPRQSPSPRFGSGTDANAGENRLGGAAAGGGGAVLADLQDGLRAELLAIDNKIKARVLGSGAAVFRRA</sequence>